<accession>I2NPD0</accession>
<protein>
    <submittedName>
        <fullName evidence="1">Uncharacterized protein</fullName>
    </submittedName>
</protein>
<dbReference type="AlphaFoldDB" id="I2NPD0"/>
<comment type="caution">
    <text evidence="1">The sequence shown here is derived from an EMBL/GenBank/DDBJ whole genome shotgun (WGS) entry which is preliminary data.</text>
</comment>
<sequence>MIDKNIEKLKGVIKGVLHALFFSRNVLSYRLNLAALL</sequence>
<organism evidence="1 2">
    <name type="scientific">Haemophilus paraphrohaemolyticus HK411</name>
    <dbReference type="NCBI Taxonomy" id="1095743"/>
    <lineage>
        <taxon>Bacteria</taxon>
        <taxon>Pseudomonadati</taxon>
        <taxon>Pseudomonadota</taxon>
        <taxon>Gammaproteobacteria</taxon>
        <taxon>Pasteurellales</taxon>
        <taxon>Pasteurellaceae</taxon>
        <taxon>Haemophilus</taxon>
    </lineage>
</organism>
<proteinExistence type="predicted"/>
<gene>
    <name evidence="1" type="ORF">HMPREF1054_1491</name>
</gene>
<dbReference type="EMBL" id="AJMU01000010">
    <property type="protein sequence ID" value="EIG27691.1"/>
    <property type="molecule type" value="Genomic_DNA"/>
</dbReference>
<name>I2NPD0_9PAST</name>
<dbReference type="Proteomes" id="UP000003345">
    <property type="component" value="Unassembled WGS sequence"/>
</dbReference>
<evidence type="ECO:0000313" key="2">
    <source>
        <dbReference type="Proteomes" id="UP000003345"/>
    </source>
</evidence>
<evidence type="ECO:0000313" key="1">
    <source>
        <dbReference type="EMBL" id="EIG27691.1"/>
    </source>
</evidence>
<reference evidence="1 2" key="1">
    <citation type="submission" date="2012-04" db="EMBL/GenBank/DDBJ databases">
        <authorList>
            <person name="Harkins D.M."/>
            <person name="Madupu R."/>
            <person name="Durkin A.S."/>
            <person name="Torralba M."/>
            <person name="Methe B."/>
            <person name="Sutton G.G."/>
            <person name="Nelson K.E."/>
        </authorList>
    </citation>
    <scope>NUCLEOTIDE SEQUENCE [LARGE SCALE GENOMIC DNA]</scope>
    <source>
        <strain evidence="1 2">HK411</strain>
    </source>
</reference>
<dbReference type="PATRIC" id="fig|1095743.3.peg.221"/>